<comment type="subcellular location">
    <subcellularLocation>
        <location evidence="1">Membrane</location>
        <topology evidence="1">Multi-pass membrane protein</topology>
    </subcellularLocation>
</comment>
<accession>A0A0D4C1E6</accession>
<dbReference type="RefSeq" id="WP_045076226.1">
    <property type="nucleotide sequence ID" value="NZ_CP011005.1"/>
</dbReference>
<keyword evidence="5 6" id="KW-0472">Membrane</keyword>
<feature type="transmembrane region" description="Helical" evidence="6">
    <location>
        <begin position="77"/>
        <end position="98"/>
    </location>
</feature>
<dbReference type="EMBL" id="CP011005">
    <property type="protein sequence ID" value="AJT42384.1"/>
    <property type="molecule type" value="Genomic_DNA"/>
</dbReference>
<dbReference type="HOGENOM" id="CLU_015355_1_1_11"/>
<dbReference type="PANTHER" id="PTHR11101:SF80">
    <property type="entry name" value="PHOSPHATE TRANSPORTER"/>
    <property type="match status" value="1"/>
</dbReference>
<evidence type="ECO:0000313" key="7">
    <source>
        <dbReference type="EMBL" id="AJT42384.1"/>
    </source>
</evidence>
<dbReference type="PANTHER" id="PTHR11101">
    <property type="entry name" value="PHOSPHATE TRANSPORTER"/>
    <property type="match status" value="1"/>
</dbReference>
<feature type="transmembrane region" description="Helical" evidence="6">
    <location>
        <begin position="42"/>
        <end position="65"/>
    </location>
</feature>
<name>A0A0D4C1E6_9MICC</name>
<keyword evidence="8" id="KW-1185">Reference proteome</keyword>
<sequence>MALALFVVVCVLTAGFTVFNGLRDAPSTVAVAVRTRALTPTIAVILAAFFNLVGALFSGAFAATLGDQLFVLSPGTAGLAVLIAALVAALLWGLYQWWLGFPSSSTHALIGGIAGASVAAMIKGEQPPSGLVEAVIWLVVLPLLISPVVAFLLSYLVVFPLAWLSRYAQPNNINRRFRRVQGIAASAVAFGHGLQDGSRVAALMLFAISALGIGLPDESIWWVVAAAGVLLTAGTLIGGWRIAYTLANRLVRVDPLRGLVAQSVSAVMLFVGGFGLHLPLATTQLTTAAIVGAGANQRFATSNARLSGKIALSWLLTPACCAVAGGIFYLALTPLF</sequence>
<dbReference type="KEGG" id="ari:UM93_14370"/>
<dbReference type="OrthoDB" id="9779554at2"/>
<evidence type="ECO:0000313" key="8">
    <source>
        <dbReference type="Proteomes" id="UP000061839"/>
    </source>
</evidence>
<feature type="transmembrane region" description="Helical" evidence="6">
    <location>
        <begin position="220"/>
        <end position="244"/>
    </location>
</feature>
<evidence type="ECO:0000256" key="6">
    <source>
        <dbReference type="SAM" id="Phobius"/>
    </source>
</evidence>
<dbReference type="GO" id="GO:0016020">
    <property type="term" value="C:membrane"/>
    <property type="evidence" value="ECO:0007669"/>
    <property type="project" value="UniProtKB-SubCell"/>
</dbReference>
<evidence type="ECO:0000256" key="5">
    <source>
        <dbReference type="ARBA" id="ARBA00023136"/>
    </source>
</evidence>
<evidence type="ECO:0000256" key="1">
    <source>
        <dbReference type="ARBA" id="ARBA00004141"/>
    </source>
</evidence>
<dbReference type="STRING" id="1618207.UM93_14370"/>
<dbReference type="Proteomes" id="UP000061839">
    <property type="component" value="Chromosome"/>
</dbReference>
<evidence type="ECO:0000256" key="4">
    <source>
        <dbReference type="ARBA" id="ARBA00022989"/>
    </source>
</evidence>
<keyword evidence="3 6" id="KW-0812">Transmembrane</keyword>
<feature type="transmembrane region" description="Helical" evidence="6">
    <location>
        <begin position="134"/>
        <end position="158"/>
    </location>
</feature>
<feature type="transmembrane region" description="Helical" evidence="6">
    <location>
        <begin position="104"/>
        <end position="122"/>
    </location>
</feature>
<dbReference type="PATRIC" id="fig|1618207.4.peg.2921"/>
<keyword evidence="2" id="KW-0813">Transport</keyword>
<evidence type="ECO:0000256" key="2">
    <source>
        <dbReference type="ARBA" id="ARBA00022448"/>
    </source>
</evidence>
<keyword evidence="4 6" id="KW-1133">Transmembrane helix</keyword>
<dbReference type="InterPro" id="IPR001204">
    <property type="entry name" value="Phos_transporter"/>
</dbReference>
<proteinExistence type="predicted"/>
<evidence type="ECO:0000256" key="3">
    <source>
        <dbReference type="ARBA" id="ARBA00022692"/>
    </source>
</evidence>
<feature type="transmembrane region" description="Helical" evidence="6">
    <location>
        <begin position="311"/>
        <end position="332"/>
    </location>
</feature>
<protein>
    <submittedName>
        <fullName evidence="7">Phosphate transporter</fullName>
    </submittedName>
</protein>
<dbReference type="Pfam" id="PF01384">
    <property type="entry name" value="PHO4"/>
    <property type="match status" value="1"/>
</dbReference>
<organism evidence="7 8">
    <name type="scientific">Psychromicrobium lacuslunae</name>
    <dbReference type="NCBI Taxonomy" id="1618207"/>
    <lineage>
        <taxon>Bacteria</taxon>
        <taxon>Bacillati</taxon>
        <taxon>Actinomycetota</taxon>
        <taxon>Actinomycetes</taxon>
        <taxon>Micrococcales</taxon>
        <taxon>Micrococcaceae</taxon>
        <taxon>Psychromicrobium</taxon>
    </lineage>
</organism>
<dbReference type="GO" id="GO:0035435">
    <property type="term" value="P:phosphate ion transmembrane transport"/>
    <property type="evidence" value="ECO:0007669"/>
    <property type="project" value="TreeGrafter"/>
</dbReference>
<feature type="transmembrane region" description="Helical" evidence="6">
    <location>
        <begin position="256"/>
        <end position="276"/>
    </location>
</feature>
<dbReference type="AlphaFoldDB" id="A0A0D4C1E6"/>
<reference evidence="7 8" key="1">
    <citation type="journal article" date="2015" name="Genome Announc.">
        <title>Complete Genome Sequencing of Protease-Producing Novel Arthrobacter sp. Strain IHBB 11108 Using PacBio Single-Molecule Real-Time Sequencing Technology.</title>
        <authorList>
            <person name="Kiran S."/>
            <person name="Swarnkar M.K."/>
            <person name="Pal M."/>
            <person name="Thakur R."/>
            <person name="Tewari R."/>
            <person name="Singh A.K."/>
            <person name="Gulati A."/>
        </authorList>
    </citation>
    <scope>NUCLEOTIDE SEQUENCE [LARGE SCALE GENOMIC DNA]</scope>
    <source>
        <strain evidence="7 8">IHBB 11108</strain>
    </source>
</reference>
<gene>
    <name evidence="7" type="ORF">UM93_14370</name>
</gene>
<dbReference type="GO" id="GO:0005315">
    <property type="term" value="F:phosphate transmembrane transporter activity"/>
    <property type="evidence" value="ECO:0007669"/>
    <property type="project" value="InterPro"/>
</dbReference>